<dbReference type="EMBL" id="AEQN01000022">
    <property type="protein sequence ID" value="EFV01324.1"/>
    <property type="molecule type" value="Genomic_DNA"/>
</dbReference>
<dbReference type="eggNOG" id="COG0122">
    <property type="taxonomic scope" value="Bacteria"/>
</dbReference>
<dbReference type="AlphaFoldDB" id="E6MI00"/>
<keyword evidence="12" id="KW-1185">Reference proteome</keyword>
<proteinExistence type="inferred from homology"/>
<evidence type="ECO:0000313" key="11">
    <source>
        <dbReference type="EMBL" id="EFV01324.1"/>
    </source>
</evidence>
<keyword evidence="7" id="KW-0511">Multifunctional enzyme</keyword>
<evidence type="ECO:0000256" key="7">
    <source>
        <dbReference type="ARBA" id="ARBA00023268"/>
    </source>
</evidence>
<evidence type="ECO:0000256" key="1">
    <source>
        <dbReference type="ARBA" id="ARBA00010679"/>
    </source>
</evidence>
<dbReference type="InterPro" id="IPR023170">
    <property type="entry name" value="HhH_base_excis_C"/>
</dbReference>
<dbReference type="SUPFAM" id="SSF48150">
    <property type="entry name" value="DNA-glycosylase"/>
    <property type="match status" value="1"/>
</dbReference>
<sequence>MYFKIKRQFIKKNGAPKDGHPKHSGFDAMTFKACGKEGASMQITLTDDFDLDKMAESGQCFRWYPLPDGGYRICAFRRAVTARQEGHRLTLDCPEEAYRSIWRQYFDMTTHYAAIRDRIDPGDAYLQAAARLGRGIRILRQDPWETLVTFIISQRKSIPAIRSCVEKLCAAAGDSIGAAAGEPLYAFPSPAQVMALDCRKTGSDRCSFQDTGVGNCSLGYRMPYVRAAARWMIAHDAAALDALDDGSLETALMQIKGVGVKVAACVMLFGFHRMNAFPVDVWVKRALKDGYGKAGFDPARYAPYAGVMQQYLFYARRQTSRAHSN</sequence>
<dbReference type="Gene3D" id="3.30.310.260">
    <property type="match status" value="1"/>
</dbReference>
<keyword evidence="4 11" id="KW-0378">Hydrolase</keyword>
<name>E6MI00_9FIRM</name>
<dbReference type="GO" id="GO:0006284">
    <property type="term" value="P:base-excision repair"/>
    <property type="evidence" value="ECO:0007669"/>
    <property type="project" value="InterPro"/>
</dbReference>
<dbReference type="GO" id="GO:0140078">
    <property type="term" value="F:class I DNA-(apurinic or apyrimidinic site) endonuclease activity"/>
    <property type="evidence" value="ECO:0007669"/>
    <property type="project" value="UniProtKB-EC"/>
</dbReference>
<dbReference type="InterPro" id="IPR011257">
    <property type="entry name" value="DNA_glycosylase"/>
</dbReference>
<dbReference type="CDD" id="cd00056">
    <property type="entry name" value="ENDO3c"/>
    <property type="match status" value="1"/>
</dbReference>
<gene>
    <name evidence="11" type="ORF">HMP0721_1705</name>
</gene>
<dbReference type="Proteomes" id="UP000004754">
    <property type="component" value="Unassembled WGS sequence"/>
</dbReference>
<evidence type="ECO:0000256" key="4">
    <source>
        <dbReference type="ARBA" id="ARBA00022801"/>
    </source>
</evidence>
<dbReference type="InterPro" id="IPR003265">
    <property type="entry name" value="HhH-GPD_domain"/>
</dbReference>
<keyword evidence="6" id="KW-0456">Lyase</keyword>
<dbReference type="PANTHER" id="PTHR10242">
    <property type="entry name" value="8-OXOGUANINE DNA GLYCOSYLASE"/>
    <property type="match status" value="1"/>
</dbReference>
<organism evidence="11 12">
    <name type="scientific">Pseudoramibacter alactolyticus ATCC 23263</name>
    <dbReference type="NCBI Taxonomy" id="887929"/>
    <lineage>
        <taxon>Bacteria</taxon>
        <taxon>Bacillati</taxon>
        <taxon>Bacillota</taxon>
        <taxon>Clostridia</taxon>
        <taxon>Eubacteriales</taxon>
        <taxon>Eubacteriaceae</taxon>
        <taxon>Pseudoramibacter</taxon>
    </lineage>
</organism>
<evidence type="ECO:0000256" key="2">
    <source>
        <dbReference type="ARBA" id="ARBA00012720"/>
    </source>
</evidence>
<comment type="caution">
    <text evidence="11">The sequence shown here is derived from an EMBL/GenBank/DDBJ whole genome shotgun (WGS) entry which is preliminary data.</text>
</comment>
<keyword evidence="5" id="KW-0234">DNA repair</keyword>
<dbReference type="SUPFAM" id="SSF55945">
    <property type="entry name" value="TATA-box binding protein-like"/>
    <property type="match status" value="1"/>
</dbReference>
<dbReference type="Gene3D" id="1.10.1670.10">
    <property type="entry name" value="Helix-hairpin-Helix base-excision DNA repair enzymes (C-terminal)"/>
    <property type="match status" value="1"/>
</dbReference>
<evidence type="ECO:0000256" key="6">
    <source>
        <dbReference type="ARBA" id="ARBA00023239"/>
    </source>
</evidence>
<feature type="domain" description="HhH-GPD" evidence="10">
    <location>
        <begin position="152"/>
        <end position="317"/>
    </location>
</feature>
<dbReference type="EC" id="4.2.99.18" evidence="2"/>
<reference evidence="11 12" key="1">
    <citation type="submission" date="2010-12" db="EMBL/GenBank/DDBJ databases">
        <authorList>
            <person name="Muzny D."/>
            <person name="Qin X."/>
            <person name="Deng J."/>
            <person name="Jiang H."/>
            <person name="Liu Y."/>
            <person name="Qu J."/>
            <person name="Song X.-Z."/>
            <person name="Zhang L."/>
            <person name="Thornton R."/>
            <person name="Coyle M."/>
            <person name="Francisco L."/>
            <person name="Jackson L."/>
            <person name="Javaid M."/>
            <person name="Korchina V."/>
            <person name="Kovar C."/>
            <person name="Mata R."/>
            <person name="Mathew T."/>
            <person name="Ngo R."/>
            <person name="Nguyen L."/>
            <person name="Nguyen N."/>
            <person name="Okwuonu G."/>
            <person name="Ongeri F."/>
            <person name="Pham C."/>
            <person name="Simmons D."/>
            <person name="Wilczek-Boney K."/>
            <person name="Hale W."/>
            <person name="Jakkamsetti A."/>
            <person name="Pham P."/>
            <person name="Ruth R."/>
            <person name="San Lucas F."/>
            <person name="Warren J."/>
            <person name="Zhang J."/>
            <person name="Zhao Z."/>
            <person name="Zhou C."/>
            <person name="Zhu D."/>
            <person name="Lee S."/>
            <person name="Bess C."/>
            <person name="Blankenburg K."/>
            <person name="Forbes L."/>
            <person name="Fu Q."/>
            <person name="Gubbala S."/>
            <person name="Hirani K."/>
            <person name="Jayaseelan J.C."/>
            <person name="Lara F."/>
            <person name="Munidasa M."/>
            <person name="Palculict T."/>
            <person name="Patil S."/>
            <person name="Pu L.-L."/>
            <person name="Saada N."/>
            <person name="Tang L."/>
            <person name="Weissenberger G."/>
            <person name="Zhu Y."/>
            <person name="Hemphill L."/>
            <person name="Shang Y."/>
            <person name="Youmans B."/>
            <person name="Ayvaz T."/>
            <person name="Ross M."/>
            <person name="Santibanez J."/>
            <person name="Aqrawi P."/>
            <person name="Gross S."/>
            <person name="Joshi V."/>
            <person name="Fowler G."/>
            <person name="Nazareth L."/>
            <person name="Reid J."/>
            <person name="Worley K."/>
            <person name="Petrosino J."/>
            <person name="Highlander S."/>
            <person name="Gibbs R."/>
        </authorList>
    </citation>
    <scope>NUCLEOTIDE SEQUENCE [LARGE SCALE GENOMIC DNA]</scope>
    <source>
        <strain evidence="11 12">ATCC 23263</strain>
    </source>
</reference>
<comment type="catalytic activity">
    <reaction evidence="9">
        <text>2'-deoxyribonucleotide-(2'-deoxyribose 5'-phosphate)-2'-deoxyribonucleotide-DNA = a 3'-end 2'-deoxyribonucleotide-(2,3-dehydro-2,3-deoxyribose 5'-phosphate)-DNA + a 5'-end 5'-phospho-2'-deoxyribonucleoside-DNA + H(+)</text>
        <dbReference type="Rhea" id="RHEA:66592"/>
        <dbReference type="Rhea" id="RHEA-COMP:13180"/>
        <dbReference type="Rhea" id="RHEA-COMP:16897"/>
        <dbReference type="Rhea" id="RHEA-COMP:17067"/>
        <dbReference type="ChEBI" id="CHEBI:15378"/>
        <dbReference type="ChEBI" id="CHEBI:136412"/>
        <dbReference type="ChEBI" id="CHEBI:157695"/>
        <dbReference type="ChEBI" id="CHEBI:167181"/>
        <dbReference type="EC" id="4.2.99.18"/>
    </reaction>
</comment>
<dbReference type="PANTHER" id="PTHR10242:SF2">
    <property type="entry name" value="N-GLYCOSYLASE_DNA LYASE"/>
    <property type="match status" value="1"/>
</dbReference>
<evidence type="ECO:0000259" key="10">
    <source>
        <dbReference type="SMART" id="SM00478"/>
    </source>
</evidence>
<evidence type="ECO:0000313" key="12">
    <source>
        <dbReference type="Proteomes" id="UP000004754"/>
    </source>
</evidence>
<protein>
    <recommendedName>
        <fullName evidence="2">DNA-(apurinic or apyrimidinic site) lyase</fullName>
        <ecNumber evidence="2">4.2.99.18</ecNumber>
    </recommendedName>
</protein>
<keyword evidence="3" id="KW-0227">DNA damage</keyword>
<evidence type="ECO:0000256" key="9">
    <source>
        <dbReference type="ARBA" id="ARBA00044632"/>
    </source>
</evidence>
<dbReference type="InterPro" id="IPR052054">
    <property type="entry name" value="Oxidative_DNA_repair_enzyme"/>
</dbReference>
<dbReference type="HOGENOM" id="CLU_027543_3_0_9"/>
<dbReference type="InterPro" id="IPR012904">
    <property type="entry name" value="OGG_N"/>
</dbReference>
<dbReference type="Gene3D" id="1.10.340.30">
    <property type="entry name" value="Hypothetical protein, domain 2"/>
    <property type="match status" value="1"/>
</dbReference>
<evidence type="ECO:0000256" key="5">
    <source>
        <dbReference type="ARBA" id="ARBA00023204"/>
    </source>
</evidence>
<comment type="similarity">
    <text evidence="1">Belongs to the type-1 OGG1 family.</text>
</comment>
<evidence type="ECO:0000256" key="3">
    <source>
        <dbReference type="ARBA" id="ARBA00022763"/>
    </source>
</evidence>
<dbReference type="GO" id="GO:0006289">
    <property type="term" value="P:nucleotide-excision repair"/>
    <property type="evidence" value="ECO:0007669"/>
    <property type="project" value="InterPro"/>
</dbReference>
<accession>E6MI00</accession>
<dbReference type="GO" id="GO:0008534">
    <property type="term" value="F:oxidized purine nucleobase lesion DNA N-glycosylase activity"/>
    <property type="evidence" value="ECO:0007669"/>
    <property type="project" value="InterPro"/>
</dbReference>
<dbReference type="SMART" id="SM00478">
    <property type="entry name" value="ENDO3c"/>
    <property type="match status" value="1"/>
</dbReference>
<dbReference type="Pfam" id="PF07934">
    <property type="entry name" value="OGG_N"/>
    <property type="match status" value="1"/>
</dbReference>
<keyword evidence="8 11" id="KW-0326">Glycosidase</keyword>
<dbReference type="STRING" id="887929.HMP0721_1705"/>
<dbReference type="GO" id="GO:0003684">
    <property type="term" value="F:damaged DNA binding"/>
    <property type="evidence" value="ECO:0007669"/>
    <property type="project" value="InterPro"/>
</dbReference>
<evidence type="ECO:0000256" key="8">
    <source>
        <dbReference type="ARBA" id="ARBA00023295"/>
    </source>
</evidence>